<organism evidence="2 3">
    <name type="scientific">Tahibacter harae</name>
    <dbReference type="NCBI Taxonomy" id="2963937"/>
    <lineage>
        <taxon>Bacteria</taxon>
        <taxon>Pseudomonadati</taxon>
        <taxon>Pseudomonadota</taxon>
        <taxon>Gammaproteobacteria</taxon>
        <taxon>Lysobacterales</taxon>
        <taxon>Rhodanobacteraceae</taxon>
        <taxon>Tahibacter</taxon>
    </lineage>
</organism>
<dbReference type="RefSeq" id="WP_255916376.1">
    <property type="nucleotide sequence ID" value="NZ_JANFQO010000026.1"/>
</dbReference>
<gene>
    <name evidence="2" type="ORF">NM961_20930</name>
</gene>
<dbReference type="Gene3D" id="1.25.40.10">
    <property type="entry name" value="Tetratricopeptide repeat domain"/>
    <property type="match status" value="1"/>
</dbReference>
<dbReference type="InterPro" id="IPR006597">
    <property type="entry name" value="Sel1-like"/>
</dbReference>
<dbReference type="EMBL" id="JANFQO010000026">
    <property type="protein sequence ID" value="MCQ4167187.1"/>
    <property type="molecule type" value="Genomic_DNA"/>
</dbReference>
<evidence type="ECO:0000256" key="1">
    <source>
        <dbReference type="SAM" id="SignalP"/>
    </source>
</evidence>
<feature type="signal peptide" evidence="1">
    <location>
        <begin position="1"/>
        <end position="19"/>
    </location>
</feature>
<evidence type="ECO:0000313" key="2">
    <source>
        <dbReference type="EMBL" id="MCQ4167187.1"/>
    </source>
</evidence>
<dbReference type="SUPFAM" id="SSF81901">
    <property type="entry name" value="HCP-like"/>
    <property type="match status" value="1"/>
</dbReference>
<dbReference type="SMART" id="SM00671">
    <property type="entry name" value="SEL1"/>
    <property type="match status" value="1"/>
</dbReference>
<comment type="caution">
    <text evidence="2">The sequence shown here is derived from an EMBL/GenBank/DDBJ whole genome shotgun (WGS) entry which is preliminary data.</text>
</comment>
<feature type="chain" id="PRO_5045524632" evidence="1">
    <location>
        <begin position="20"/>
        <end position="299"/>
    </location>
</feature>
<keyword evidence="3" id="KW-1185">Reference proteome</keyword>
<proteinExistence type="predicted"/>
<dbReference type="InterPro" id="IPR011990">
    <property type="entry name" value="TPR-like_helical_dom_sf"/>
</dbReference>
<evidence type="ECO:0000313" key="3">
    <source>
        <dbReference type="Proteomes" id="UP001165498"/>
    </source>
</evidence>
<sequence>MRIYAFVLATALSLPAALAGTAPPAAPAAEAGKSQIDAWLLQGLLDPATPASAREALGRELLARAAAGDASAQYIAGSLYRQGESHPAQVLPRDLDKARELLLAAALKGSLPAMAKLAQVEYDAGNYAEAMDWTQVFSHYWRESGDFDEDRAHYLKNLLKQIGDKLGPSGDEVVRQRTIALLDRHGATIEAALARQHSETGPRPGLRPAAPRKPAQRLRRAALITDDSGMAEFYIAVDARGRVAKFWVLDAVPGIAMAGQLDGLFRNARFNEDERQRDGLRFGLQTITFSNQKLDLNRR</sequence>
<dbReference type="Proteomes" id="UP001165498">
    <property type="component" value="Unassembled WGS sequence"/>
</dbReference>
<keyword evidence="1" id="KW-0732">Signal</keyword>
<protein>
    <submittedName>
        <fullName evidence="2">Uncharacterized protein</fullName>
    </submittedName>
</protein>
<accession>A0ABT1QY36</accession>
<reference evidence="2" key="1">
    <citation type="submission" date="2022-07" db="EMBL/GenBank/DDBJ databases">
        <title>Tahibacter sp., a new gammaproteobacterium isolated from the silt sample collected at pig farm.</title>
        <authorList>
            <person name="Chen H."/>
        </authorList>
    </citation>
    <scope>NUCLEOTIDE SEQUENCE</scope>
    <source>
        <strain evidence="2">P2K</strain>
    </source>
</reference>
<name>A0ABT1QY36_9GAMM</name>